<dbReference type="EMBL" id="GL833160">
    <property type="protein sequence ID" value="EGB03827.1"/>
    <property type="molecule type" value="Genomic_DNA"/>
</dbReference>
<dbReference type="Proteomes" id="UP000002729">
    <property type="component" value="Unassembled WGS sequence"/>
</dbReference>
<evidence type="ECO:0000313" key="2">
    <source>
        <dbReference type="EMBL" id="EGB03827.1"/>
    </source>
</evidence>
<name>F0YM50_AURAN</name>
<organism evidence="3">
    <name type="scientific">Aureococcus anophagefferens</name>
    <name type="common">Harmful bloom alga</name>
    <dbReference type="NCBI Taxonomy" id="44056"/>
    <lineage>
        <taxon>Eukaryota</taxon>
        <taxon>Sar</taxon>
        <taxon>Stramenopiles</taxon>
        <taxon>Ochrophyta</taxon>
        <taxon>Pelagophyceae</taxon>
        <taxon>Pelagomonadales</taxon>
        <taxon>Pelagomonadaceae</taxon>
        <taxon>Aureococcus</taxon>
    </lineage>
</organism>
<sequence length="261" mass="29194">MKKAQRIGTDVKKVGDTIEKFDTNYKKVTNFSEVDEEHQDHLDISAAAYDGTTPEGYTKHEEHSNSEFHVFENDETGDIHIGYKGTDPTHIDDLIADGHSLGGNIALWVEWNRDRSGCETQNMTHYHLKDLLFFRFSVSTFVFIKSGQFGHKEIVFPIETCNKEFVDGNKVSWVNYAHTDIIFVSCLPPSPIEQMGVLLHVSIATVPDEVTEIDDAPARKSGPIPDSTKGTSESITRPVQWVIADETIDAVALSRGQGDRL</sequence>
<feature type="region of interest" description="Disordered" evidence="1">
    <location>
        <begin position="212"/>
        <end position="232"/>
    </location>
</feature>
<accession>F0YM50</accession>
<gene>
    <name evidence="2" type="ORF">AURANDRAFT_67711</name>
</gene>
<keyword evidence="3" id="KW-1185">Reference proteome</keyword>
<dbReference type="RefSeq" id="XP_009041485.1">
    <property type="nucleotide sequence ID" value="XM_009043237.1"/>
</dbReference>
<evidence type="ECO:0000313" key="3">
    <source>
        <dbReference type="Proteomes" id="UP000002729"/>
    </source>
</evidence>
<proteinExistence type="predicted"/>
<dbReference type="AlphaFoldDB" id="F0YM50"/>
<dbReference type="GeneID" id="20226388"/>
<protein>
    <submittedName>
        <fullName evidence="2">Uncharacterized protein</fullName>
    </submittedName>
</protein>
<dbReference type="KEGG" id="aaf:AURANDRAFT_67711"/>
<evidence type="ECO:0000256" key="1">
    <source>
        <dbReference type="SAM" id="MobiDB-lite"/>
    </source>
</evidence>
<reference evidence="2 3" key="1">
    <citation type="journal article" date="2011" name="Proc. Natl. Acad. Sci. U.S.A.">
        <title>Niche of harmful alga Aureococcus anophagefferens revealed through ecogenomics.</title>
        <authorList>
            <person name="Gobler C.J."/>
            <person name="Berry D.L."/>
            <person name="Dyhrman S.T."/>
            <person name="Wilhelm S.W."/>
            <person name="Salamov A."/>
            <person name="Lobanov A.V."/>
            <person name="Zhang Y."/>
            <person name="Collier J.L."/>
            <person name="Wurch L.L."/>
            <person name="Kustka A.B."/>
            <person name="Dill B.D."/>
            <person name="Shah M."/>
            <person name="VerBerkmoes N.C."/>
            <person name="Kuo A."/>
            <person name="Terry A."/>
            <person name="Pangilinan J."/>
            <person name="Lindquist E.A."/>
            <person name="Lucas S."/>
            <person name="Paulsen I.T."/>
            <person name="Hattenrath-Lehmann T.K."/>
            <person name="Talmage S.C."/>
            <person name="Walker E.A."/>
            <person name="Koch F."/>
            <person name="Burson A.M."/>
            <person name="Marcoval M.A."/>
            <person name="Tang Y.Z."/>
            <person name="Lecleir G.R."/>
            <person name="Coyne K.J."/>
            <person name="Berg G.M."/>
            <person name="Bertrand E.M."/>
            <person name="Saito M.A."/>
            <person name="Gladyshev V.N."/>
            <person name="Grigoriev I.V."/>
        </authorList>
    </citation>
    <scope>NUCLEOTIDE SEQUENCE [LARGE SCALE GENOMIC DNA]</scope>
    <source>
        <strain evidence="3">CCMP 1984</strain>
    </source>
</reference>
<dbReference type="InParanoid" id="F0YM50"/>